<protein>
    <recommendedName>
        <fullName evidence="2">NAD-dependent epimerase/dehydratase domain-containing protein</fullName>
    </recommendedName>
</protein>
<feature type="non-terminal residue" evidence="3">
    <location>
        <position position="1"/>
    </location>
</feature>
<evidence type="ECO:0000256" key="1">
    <source>
        <dbReference type="ARBA" id="ARBA00007637"/>
    </source>
</evidence>
<proteinExistence type="inferred from homology"/>
<dbReference type="Pfam" id="PF01370">
    <property type="entry name" value="Epimerase"/>
    <property type="match status" value="1"/>
</dbReference>
<feature type="domain" description="NAD-dependent epimerase/dehydratase" evidence="2">
    <location>
        <begin position="121"/>
        <end position="356"/>
    </location>
</feature>
<gene>
    <name evidence="3" type="ORF">LCGC14_1222830</name>
</gene>
<organism evidence="3">
    <name type="scientific">marine sediment metagenome</name>
    <dbReference type="NCBI Taxonomy" id="412755"/>
    <lineage>
        <taxon>unclassified sequences</taxon>
        <taxon>metagenomes</taxon>
        <taxon>ecological metagenomes</taxon>
    </lineage>
</organism>
<dbReference type="InterPro" id="IPR001509">
    <property type="entry name" value="Epimerase_deHydtase"/>
</dbReference>
<dbReference type="AlphaFoldDB" id="A0A0F9LES8"/>
<dbReference type="EMBL" id="LAZR01006455">
    <property type="protein sequence ID" value="KKM91998.1"/>
    <property type="molecule type" value="Genomic_DNA"/>
</dbReference>
<dbReference type="PRINTS" id="PR01713">
    <property type="entry name" value="NUCEPIMERASE"/>
</dbReference>
<dbReference type="SUPFAM" id="SSF51735">
    <property type="entry name" value="NAD(P)-binding Rossmann-fold domains"/>
    <property type="match status" value="1"/>
</dbReference>
<reference evidence="3" key="1">
    <citation type="journal article" date="2015" name="Nature">
        <title>Complex archaea that bridge the gap between prokaryotes and eukaryotes.</title>
        <authorList>
            <person name="Spang A."/>
            <person name="Saw J.H."/>
            <person name="Jorgensen S.L."/>
            <person name="Zaremba-Niedzwiedzka K."/>
            <person name="Martijn J."/>
            <person name="Lind A.E."/>
            <person name="van Eijk R."/>
            <person name="Schleper C."/>
            <person name="Guy L."/>
            <person name="Ettema T.J."/>
        </authorList>
    </citation>
    <scope>NUCLEOTIDE SEQUENCE</scope>
</reference>
<accession>A0A0F9LES8</accession>
<evidence type="ECO:0000259" key="2">
    <source>
        <dbReference type="Pfam" id="PF01370"/>
    </source>
</evidence>
<comment type="similarity">
    <text evidence="1">Belongs to the NAD(P)-dependent epimerase/dehydratase family.</text>
</comment>
<dbReference type="Gene3D" id="3.40.50.720">
    <property type="entry name" value="NAD(P)-binding Rossmann-like Domain"/>
    <property type="match status" value="1"/>
</dbReference>
<dbReference type="PANTHER" id="PTHR43000">
    <property type="entry name" value="DTDP-D-GLUCOSE 4,6-DEHYDRATASE-RELATED"/>
    <property type="match status" value="1"/>
</dbReference>
<sequence>AQGWTVRVGESGDETTLTFRGDPAEDLVFFMTSPASATSANAVANFQAAGTFTGAFTGNQDRVLQTNSAISKTTAALTTRVDSFEGFIGAGSANDQNWSNSPVGMAAITASISNNAAATGVVTGAAGFIGSNLVDRLLELGAEVIGVDNLFNGRLENLHNAIKQKKFEFVKGDVRDLNFLLDVLKDVDIVYHEASFVSVPQSIKMPYSCNDINVNGILNILNSARKNDIKKIIFASSAAVYGDTPTLPKREDMKRLPISPYGVSKLACEAYIQSYHHVYGINACSLRYFNIFGPRQRDSPYSGVIAIWLGKIIRNEDLVIFGDGENLRDFTYVKDVIQANLLAAENDVSGEILNIACGSPIKLLELANIMLKLAGKENLKINYTDPRPGDILHSYGDISKAKKLIGFESKYSQESGLRDYFSWYSKKYRVELKIN</sequence>
<dbReference type="InterPro" id="IPR036291">
    <property type="entry name" value="NAD(P)-bd_dom_sf"/>
</dbReference>
<evidence type="ECO:0000313" key="3">
    <source>
        <dbReference type="EMBL" id="KKM91998.1"/>
    </source>
</evidence>
<dbReference type="Gene3D" id="3.90.25.10">
    <property type="entry name" value="UDP-galactose 4-epimerase, domain 1"/>
    <property type="match status" value="1"/>
</dbReference>
<comment type="caution">
    <text evidence="3">The sequence shown here is derived from an EMBL/GenBank/DDBJ whole genome shotgun (WGS) entry which is preliminary data.</text>
</comment>
<name>A0A0F9LES8_9ZZZZ</name>